<dbReference type="CDD" id="cd00082">
    <property type="entry name" value="HisKA"/>
    <property type="match status" value="1"/>
</dbReference>
<feature type="transmembrane region" description="Helical" evidence="9">
    <location>
        <begin position="62"/>
        <end position="81"/>
    </location>
</feature>
<comment type="catalytic activity">
    <reaction evidence="1">
        <text>ATP + protein L-histidine = ADP + protein N-phospho-L-histidine.</text>
        <dbReference type="EC" id="2.7.13.3"/>
    </reaction>
</comment>
<dbReference type="Gene3D" id="3.30.450.20">
    <property type="entry name" value="PAS domain"/>
    <property type="match status" value="1"/>
</dbReference>
<evidence type="ECO:0000256" key="6">
    <source>
        <dbReference type="ARBA" id="ARBA00022777"/>
    </source>
</evidence>
<sequence length="595" mass="68660">MNFILLITLSIIPLIFCLVTFFGKYTHFRKRITIFLMLLAIWQIDVSILYSNEFFSNSTALIIFRSLRFAPIFQMAIIYFFSMRIMQECLESDQLSQKMISILHWLFNRTIFYILLAYCLFVYAVNFTPYGIQHLTVVKEFPQFPSHYYPVYGPLNFTFTINIYLTFITTMLFLFASLQVKNLPLKRFFISLNVSTIFIFIIGVMSGFLFIPLFFSSLSSLISTCVLFIGYTSVQSRTIEQINRELRDQSAFLEILMNVNPNYLYVRNQKKEIVALNKSFADLHGINPMIFHKTDEIFLMAKQKKWINPMKNCSHDIYEFEDVQGTNHLIEWTCKQINFQGEKNYSLCFGHDVTERMQNEEMIIKSENMRVLGEMAAGIAHEIKNPLTSIKGFIQLLNEDPECNTGYLKIISAEIDRINEVVGELLYMAKPQANTKSNSFFNIMDVIDHVKLLLDTTAIMTNVEIQTAGDPALHLRGFEEKLLKQVLLNIMKNSLEALSKGGKVKIKIERLMDDQIRIRVIDNGIGISREKLKRLGEPFYTTKEKGTGLGLTICHKIMRENNGSLQFKSKLGMGTVVDLIFVSQSNSNNELQTSS</sequence>
<dbReference type="EMBL" id="RCVZ01000004">
    <property type="protein sequence ID" value="RLQ96259.1"/>
    <property type="molecule type" value="Genomic_DNA"/>
</dbReference>
<keyword evidence="4" id="KW-0808">Transferase</keyword>
<feature type="transmembrane region" description="Helical" evidence="9">
    <location>
        <begin position="102"/>
        <end position="125"/>
    </location>
</feature>
<accession>A0A3L7K1J4</accession>
<evidence type="ECO:0000256" key="4">
    <source>
        <dbReference type="ARBA" id="ARBA00022679"/>
    </source>
</evidence>
<keyword evidence="5" id="KW-0547">Nucleotide-binding</keyword>
<evidence type="ECO:0000256" key="1">
    <source>
        <dbReference type="ARBA" id="ARBA00000085"/>
    </source>
</evidence>
<dbReference type="Pfam" id="PF02518">
    <property type="entry name" value="HATPase_c"/>
    <property type="match status" value="1"/>
</dbReference>
<dbReference type="PRINTS" id="PR00344">
    <property type="entry name" value="BCTRLSENSOR"/>
</dbReference>
<feature type="transmembrane region" description="Helical" evidence="9">
    <location>
        <begin position="6"/>
        <end position="25"/>
    </location>
</feature>
<keyword evidence="8" id="KW-0902">Two-component regulatory system</keyword>
<organism evidence="11 12">
    <name type="scientific">Falsibacillus albus</name>
    <dbReference type="NCBI Taxonomy" id="2478915"/>
    <lineage>
        <taxon>Bacteria</taxon>
        <taxon>Bacillati</taxon>
        <taxon>Bacillota</taxon>
        <taxon>Bacilli</taxon>
        <taxon>Bacillales</taxon>
        <taxon>Bacillaceae</taxon>
        <taxon>Falsibacillus</taxon>
    </lineage>
</organism>
<dbReference type="SMART" id="SM00388">
    <property type="entry name" value="HisKA"/>
    <property type="match status" value="1"/>
</dbReference>
<keyword evidence="9" id="KW-0812">Transmembrane</keyword>
<evidence type="ECO:0000256" key="2">
    <source>
        <dbReference type="ARBA" id="ARBA00012438"/>
    </source>
</evidence>
<dbReference type="PANTHER" id="PTHR43065:SF34">
    <property type="entry name" value="SPORULATION KINASE A"/>
    <property type="match status" value="1"/>
</dbReference>
<dbReference type="PROSITE" id="PS50109">
    <property type="entry name" value="HIS_KIN"/>
    <property type="match status" value="1"/>
</dbReference>
<dbReference type="Gene3D" id="3.30.565.10">
    <property type="entry name" value="Histidine kinase-like ATPase, C-terminal domain"/>
    <property type="match status" value="1"/>
</dbReference>
<dbReference type="GO" id="GO:0000155">
    <property type="term" value="F:phosphorelay sensor kinase activity"/>
    <property type="evidence" value="ECO:0007669"/>
    <property type="project" value="InterPro"/>
</dbReference>
<dbReference type="Proteomes" id="UP000276770">
    <property type="component" value="Unassembled WGS sequence"/>
</dbReference>
<dbReference type="InterPro" id="IPR036890">
    <property type="entry name" value="HATPase_C_sf"/>
</dbReference>
<dbReference type="InterPro" id="IPR003661">
    <property type="entry name" value="HisK_dim/P_dom"/>
</dbReference>
<evidence type="ECO:0000256" key="5">
    <source>
        <dbReference type="ARBA" id="ARBA00022741"/>
    </source>
</evidence>
<dbReference type="SMART" id="SM00387">
    <property type="entry name" value="HATPase_c"/>
    <property type="match status" value="1"/>
</dbReference>
<keyword evidence="9" id="KW-0472">Membrane</keyword>
<dbReference type="OrthoDB" id="9815750at2"/>
<keyword evidence="7" id="KW-0067">ATP-binding</keyword>
<name>A0A3L7K1J4_9BACI</name>
<dbReference type="InterPro" id="IPR004358">
    <property type="entry name" value="Sig_transdc_His_kin-like_C"/>
</dbReference>
<feature type="transmembrane region" description="Helical" evidence="9">
    <location>
        <begin position="188"/>
        <end position="211"/>
    </location>
</feature>
<evidence type="ECO:0000313" key="11">
    <source>
        <dbReference type="EMBL" id="RLQ96259.1"/>
    </source>
</evidence>
<dbReference type="AlphaFoldDB" id="A0A3L7K1J4"/>
<evidence type="ECO:0000313" key="12">
    <source>
        <dbReference type="Proteomes" id="UP000276770"/>
    </source>
</evidence>
<dbReference type="GO" id="GO:0005524">
    <property type="term" value="F:ATP binding"/>
    <property type="evidence" value="ECO:0007669"/>
    <property type="project" value="UniProtKB-KW"/>
</dbReference>
<dbReference type="PANTHER" id="PTHR43065">
    <property type="entry name" value="SENSOR HISTIDINE KINASE"/>
    <property type="match status" value="1"/>
</dbReference>
<dbReference type="InterPro" id="IPR003594">
    <property type="entry name" value="HATPase_dom"/>
</dbReference>
<evidence type="ECO:0000256" key="8">
    <source>
        <dbReference type="ARBA" id="ARBA00023012"/>
    </source>
</evidence>
<dbReference type="CDD" id="cd00075">
    <property type="entry name" value="HATPase"/>
    <property type="match status" value="1"/>
</dbReference>
<dbReference type="RefSeq" id="WP_121680112.1">
    <property type="nucleotide sequence ID" value="NZ_RCVZ01000004.1"/>
</dbReference>
<evidence type="ECO:0000256" key="9">
    <source>
        <dbReference type="SAM" id="Phobius"/>
    </source>
</evidence>
<protein>
    <recommendedName>
        <fullName evidence="2">histidine kinase</fullName>
        <ecNumber evidence="2">2.7.13.3</ecNumber>
    </recommendedName>
</protein>
<gene>
    <name evidence="11" type="ORF">D9X91_08210</name>
</gene>
<dbReference type="InterPro" id="IPR005467">
    <property type="entry name" value="His_kinase_dom"/>
</dbReference>
<keyword evidence="6" id="KW-0418">Kinase</keyword>
<keyword evidence="12" id="KW-1185">Reference proteome</keyword>
<keyword evidence="9" id="KW-1133">Transmembrane helix</keyword>
<evidence type="ECO:0000256" key="7">
    <source>
        <dbReference type="ARBA" id="ARBA00022840"/>
    </source>
</evidence>
<dbReference type="SUPFAM" id="SSF55874">
    <property type="entry name" value="ATPase domain of HSP90 chaperone/DNA topoisomerase II/histidine kinase"/>
    <property type="match status" value="1"/>
</dbReference>
<evidence type="ECO:0000256" key="3">
    <source>
        <dbReference type="ARBA" id="ARBA00022553"/>
    </source>
</evidence>
<dbReference type="Gene3D" id="1.10.287.130">
    <property type="match status" value="1"/>
</dbReference>
<feature type="transmembrane region" description="Helical" evidence="9">
    <location>
        <begin position="155"/>
        <end position="176"/>
    </location>
</feature>
<comment type="caution">
    <text evidence="11">The sequence shown here is derived from an EMBL/GenBank/DDBJ whole genome shotgun (WGS) entry which is preliminary data.</text>
</comment>
<dbReference type="InterPro" id="IPR036097">
    <property type="entry name" value="HisK_dim/P_sf"/>
</dbReference>
<dbReference type="EC" id="2.7.13.3" evidence="2"/>
<proteinExistence type="predicted"/>
<reference evidence="11 12" key="1">
    <citation type="submission" date="2018-10" db="EMBL/GenBank/DDBJ databases">
        <title>Falsibacillus sp. genome draft.</title>
        <authorList>
            <person name="Shi S."/>
        </authorList>
    </citation>
    <scope>NUCLEOTIDE SEQUENCE [LARGE SCALE GENOMIC DNA]</scope>
    <source>
        <strain evidence="11 12">GY 10110</strain>
    </source>
</reference>
<feature type="domain" description="Histidine kinase" evidence="10">
    <location>
        <begin position="378"/>
        <end position="585"/>
    </location>
</feature>
<dbReference type="Pfam" id="PF00512">
    <property type="entry name" value="HisKA"/>
    <property type="match status" value="1"/>
</dbReference>
<feature type="transmembrane region" description="Helical" evidence="9">
    <location>
        <begin position="32"/>
        <end position="50"/>
    </location>
</feature>
<keyword evidence="3" id="KW-0597">Phosphoprotein</keyword>
<dbReference type="SUPFAM" id="SSF47384">
    <property type="entry name" value="Homodimeric domain of signal transducing histidine kinase"/>
    <property type="match status" value="1"/>
</dbReference>
<evidence type="ECO:0000259" key="10">
    <source>
        <dbReference type="PROSITE" id="PS50109"/>
    </source>
</evidence>